<accession>A0A6B3N675</accession>
<dbReference type="Pfam" id="PF12801">
    <property type="entry name" value="Fer4_5"/>
    <property type="match status" value="1"/>
</dbReference>
<feature type="transmembrane region" description="Helical" evidence="2">
    <location>
        <begin position="259"/>
        <end position="277"/>
    </location>
</feature>
<comment type="caution">
    <text evidence="4">The sequence shown here is derived from an EMBL/GenBank/DDBJ whole genome shotgun (WGS) entry which is preliminary data.</text>
</comment>
<dbReference type="EMBL" id="JAAHFQ010000329">
    <property type="protein sequence ID" value="NER29226.1"/>
    <property type="molecule type" value="Genomic_DNA"/>
</dbReference>
<organism evidence="4">
    <name type="scientific">Symploca sp. SIO1C4</name>
    <dbReference type="NCBI Taxonomy" id="2607765"/>
    <lineage>
        <taxon>Bacteria</taxon>
        <taxon>Bacillati</taxon>
        <taxon>Cyanobacteriota</taxon>
        <taxon>Cyanophyceae</taxon>
        <taxon>Coleofasciculales</taxon>
        <taxon>Coleofasciculaceae</taxon>
        <taxon>Symploca</taxon>
    </lineage>
</organism>
<dbReference type="AlphaFoldDB" id="A0A6B3N675"/>
<evidence type="ECO:0000256" key="2">
    <source>
        <dbReference type="SAM" id="Phobius"/>
    </source>
</evidence>
<feature type="transmembrane region" description="Helical" evidence="2">
    <location>
        <begin position="132"/>
        <end position="149"/>
    </location>
</feature>
<feature type="transmembrane region" description="Helical" evidence="2">
    <location>
        <begin position="155"/>
        <end position="175"/>
    </location>
</feature>
<reference evidence="4" key="1">
    <citation type="submission" date="2019-11" db="EMBL/GenBank/DDBJ databases">
        <title>Genomic insights into an expanded diversity of filamentous marine cyanobacteria reveals the extraordinary biosynthetic potential of Moorea and Okeania.</title>
        <authorList>
            <person name="Ferreira Leao T."/>
            <person name="Wang M."/>
            <person name="Moss N."/>
            <person name="Da Silva R."/>
            <person name="Sanders J."/>
            <person name="Nurk S."/>
            <person name="Gurevich A."/>
            <person name="Humphrey G."/>
            <person name="Reher R."/>
            <person name="Zhu Q."/>
            <person name="Belda-Ferre P."/>
            <person name="Glukhov E."/>
            <person name="Rex R."/>
            <person name="Dorrestein P.C."/>
            <person name="Knight R."/>
            <person name="Pevzner P."/>
            <person name="Gerwick W.H."/>
            <person name="Gerwick L."/>
        </authorList>
    </citation>
    <scope>NUCLEOTIDE SEQUENCE</scope>
    <source>
        <strain evidence="4">SIO1C4</strain>
    </source>
</reference>
<evidence type="ECO:0000256" key="1">
    <source>
        <dbReference type="SAM" id="MobiDB-lite"/>
    </source>
</evidence>
<name>A0A6B3N675_9CYAN</name>
<evidence type="ECO:0000259" key="3">
    <source>
        <dbReference type="Pfam" id="PF12801"/>
    </source>
</evidence>
<feature type="compositionally biased region" description="Polar residues" evidence="1">
    <location>
        <begin position="541"/>
        <end position="564"/>
    </location>
</feature>
<keyword evidence="2" id="KW-0472">Membrane</keyword>
<keyword evidence="2" id="KW-1133">Transmembrane helix</keyword>
<evidence type="ECO:0000313" key="4">
    <source>
        <dbReference type="EMBL" id="NER29226.1"/>
    </source>
</evidence>
<feature type="transmembrane region" description="Helical" evidence="2">
    <location>
        <begin position="358"/>
        <end position="378"/>
    </location>
</feature>
<keyword evidence="2" id="KW-0812">Transmembrane</keyword>
<sequence>MFTGVSERNMHLFRWVLIISWLLLIVSLFYDPISTTLTDPNNLLSPLRDGLINRESCVLVQGECLIEEPYQVGARVFWGMVVPCAIMIVLVFGHETWRRICPLYFLSQIPRALGLKPLLNIDKNYWLTNNHLYLQFALFFIGLNCRILFVNSDRVVLALFLILTIVSAVTMVFIYGGRSWCHYVCPFGMVQTVFTGPRGLLGTKAHQAPPRTITQSMCRSVDATTGKEKSTCINCKSPCLDIDSEKAYWNQLTKSGRRLIQYGYLGLVIGYFAYYWLYAGNFDYYLSGAWTHEPSQLATLFNPGFYIFGQPIAIPKLVAAPLTLAFFVVISYLVCTRLEKLTRAYVRKKNLNISTEQILHRFFSICTFLAFNIFFIYGGRPEIMRFPIPLQFLFQSFVVLVSSIWLYRTWGRSNQKYTNESLANSFRRQLKKFPLDFSQFLEGRSLDDLKPDELGVLSKVLPNFSRQEYFSIYKGVLQEALEARHFSAANSLEVLESIRQKLSLNEKEHYQALTELSKENPYLLYISSRQSPFLERRQPRLSEQSSLSEEPTQLRKGQQVSSNSEKTELR</sequence>
<gene>
    <name evidence="4" type="ORF">F6J89_16740</name>
</gene>
<protein>
    <submittedName>
        <fullName evidence="4">4Fe-4S binding protein</fullName>
    </submittedName>
</protein>
<dbReference type="InterPro" id="IPR017896">
    <property type="entry name" value="4Fe4S_Fe-S-bd"/>
</dbReference>
<feature type="domain" description="4Fe-4S ferredoxin-type" evidence="3">
    <location>
        <begin position="160"/>
        <end position="202"/>
    </location>
</feature>
<feature type="region of interest" description="Disordered" evidence="1">
    <location>
        <begin position="535"/>
        <end position="570"/>
    </location>
</feature>
<proteinExistence type="predicted"/>
<feature type="transmembrane region" description="Helical" evidence="2">
    <location>
        <begin position="318"/>
        <end position="338"/>
    </location>
</feature>
<feature type="transmembrane region" description="Helical" evidence="2">
    <location>
        <begin position="390"/>
        <end position="407"/>
    </location>
</feature>
<feature type="transmembrane region" description="Helical" evidence="2">
    <location>
        <begin position="76"/>
        <end position="93"/>
    </location>
</feature>
<feature type="transmembrane region" description="Helical" evidence="2">
    <location>
        <begin position="12"/>
        <end position="30"/>
    </location>
</feature>